<keyword evidence="2" id="KW-1133">Transmembrane helix</keyword>
<evidence type="ECO:0000313" key="3">
    <source>
        <dbReference type="EnsemblMetazoa" id="PPA13029.1"/>
    </source>
</evidence>
<feature type="transmembrane region" description="Helical" evidence="2">
    <location>
        <begin position="41"/>
        <end position="59"/>
    </location>
</feature>
<accession>A0A2A6BZM9</accession>
<proteinExistence type="predicted"/>
<feature type="compositionally biased region" description="Low complexity" evidence="1">
    <location>
        <begin position="263"/>
        <end position="280"/>
    </location>
</feature>
<dbReference type="AlphaFoldDB" id="A0A2A6BZM9"/>
<dbReference type="EnsemblMetazoa" id="PPA13029.1">
    <property type="protein sequence ID" value="PPA13029.1"/>
    <property type="gene ID" value="WBGene00102583"/>
</dbReference>
<evidence type="ECO:0000256" key="2">
    <source>
        <dbReference type="SAM" id="Phobius"/>
    </source>
</evidence>
<organism evidence="3 4">
    <name type="scientific">Pristionchus pacificus</name>
    <name type="common">Parasitic nematode worm</name>
    <dbReference type="NCBI Taxonomy" id="54126"/>
    <lineage>
        <taxon>Eukaryota</taxon>
        <taxon>Metazoa</taxon>
        <taxon>Ecdysozoa</taxon>
        <taxon>Nematoda</taxon>
        <taxon>Chromadorea</taxon>
        <taxon>Rhabditida</taxon>
        <taxon>Rhabditina</taxon>
        <taxon>Diplogasteromorpha</taxon>
        <taxon>Diplogasteroidea</taxon>
        <taxon>Neodiplogasteridae</taxon>
        <taxon>Pristionchus</taxon>
    </lineage>
</organism>
<reference evidence="3" key="2">
    <citation type="submission" date="2022-06" db="UniProtKB">
        <authorList>
            <consortium name="EnsemblMetazoa"/>
        </authorList>
    </citation>
    <scope>IDENTIFICATION</scope>
    <source>
        <strain evidence="3">PS312</strain>
    </source>
</reference>
<feature type="transmembrane region" description="Helical" evidence="2">
    <location>
        <begin position="65"/>
        <end position="86"/>
    </location>
</feature>
<protein>
    <submittedName>
        <fullName evidence="3">Uncharacterized protein</fullName>
    </submittedName>
</protein>
<reference evidence="4" key="1">
    <citation type="journal article" date="2008" name="Nat. Genet.">
        <title>The Pristionchus pacificus genome provides a unique perspective on nematode lifestyle and parasitism.</title>
        <authorList>
            <person name="Dieterich C."/>
            <person name="Clifton S.W."/>
            <person name="Schuster L.N."/>
            <person name="Chinwalla A."/>
            <person name="Delehaunty K."/>
            <person name="Dinkelacker I."/>
            <person name="Fulton L."/>
            <person name="Fulton R."/>
            <person name="Godfrey J."/>
            <person name="Minx P."/>
            <person name="Mitreva M."/>
            <person name="Roeseler W."/>
            <person name="Tian H."/>
            <person name="Witte H."/>
            <person name="Yang S.P."/>
            <person name="Wilson R.K."/>
            <person name="Sommer R.J."/>
        </authorList>
    </citation>
    <scope>NUCLEOTIDE SEQUENCE [LARGE SCALE GENOMIC DNA]</scope>
    <source>
        <strain evidence="4">PS312</strain>
    </source>
</reference>
<accession>A0A8R1YE56</accession>
<keyword evidence="2" id="KW-0472">Membrane</keyword>
<evidence type="ECO:0000313" key="4">
    <source>
        <dbReference type="Proteomes" id="UP000005239"/>
    </source>
</evidence>
<feature type="region of interest" description="Disordered" evidence="1">
    <location>
        <begin position="247"/>
        <end position="357"/>
    </location>
</feature>
<gene>
    <name evidence="3" type="primary">WBGene00102583</name>
</gene>
<feature type="transmembrane region" description="Helical" evidence="2">
    <location>
        <begin position="12"/>
        <end position="29"/>
    </location>
</feature>
<dbReference type="Proteomes" id="UP000005239">
    <property type="component" value="Unassembled WGS sequence"/>
</dbReference>
<sequence>LHPSLPLIPSSSLLLLSPLLSLSTGLLHLLPPSSASTMPQIQIVVFILLLVQMAVYMLTIFSSVFIHPLVFIVGAYGFILPLMGLYAQGLRSPTGMCFFIVFSGISMGNALFSIIGVLLFNSVSKRENEWGELEMLPAVQNFLAFMDPTNAEYYLFKEGADRIRKGMTTAIAWIVLQAVYQVVVVIFYARARKEIIEEDRGVIIEPDFILKGDGEEVVAKFFADRPSIPNARTARLPSSHLGLSHTALRTARPMSRTDPRLMSSGRPLSGSGPRLPSSGPRGPGNYGGSRLSVKAYGAGPSSGGGGRVSAKSIGPGGGGGGPSRKFKFSLKSSKLGAGSSGKMSAPEHDAGANIADA</sequence>
<keyword evidence="2" id="KW-0812">Transmembrane</keyword>
<feature type="compositionally biased region" description="Low complexity" evidence="1">
    <location>
        <begin position="329"/>
        <end position="344"/>
    </location>
</feature>
<keyword evidence="4" id="KW-1185">Reference proteome</keyword>
<name>A0A2A6BZM9_PRIPA</name>
<feature type="transmembrane region" description="Helical" evidence="2">
    <location>
        <begin position="170"/>
        <end position="189"/>
    </location>
</feature>
<evidence type="ECO:0000256" key="1">
    <source>
        <dbReference type="SAM" id="MobiDB-lite"/>
    </source>
</evidence>
<feature type="transmembrane region" description="Helical" evidence="2">
    <location>
        <begin position="98"/>
        <end position="120"/>
    </location>
</feature>